<protein>
    <recommendedName>
        <fullName evidence="10">NIF system FeS cluster assembly NifU C-terminal domain-containing protein</fullName>
    </recommendedName>
</protein>
<feature type="coiled-coil region" evidence="8">
    <location>
        <begin position="104"/>
        <end position="145"/>
    </location>
</feature>
<sequence length="443" mass="48710">MEETLANDNTHDSRHHSSTVDTSRPFRSVKEAVAIFGERILAGEIYSLTPSPNFSNNSYHLPQQNEYQEQYVKNEVISTSNVQYSPNSPLLSSSDDNNSNDNRNSMIMEAVKRLERELEVTKAELKVLREREQETEVAVASLNAELHKNMSKMAAVEAAKAAAAGTSAEEERIRRELVRRMEKNPTLAQILSLGHDHDQYGKRKRSSTNKKKIKPIVPLMQAVVLNPPLPICTAQQTIQPSVSKSWNSFRGSGGHVSFSRGSCSSLRIRLPSASKGLVVKAVATPDSAVELPLTEENVETVLDEVRPYLIADGGNVALHEIDGNVVRLKLQGACGSCPSAVMTMKMGIERRLMEKIPEIVAVEPVPDEETGLELNEENIEKVLEEIRPYLVGEAGGSLELVTIEEPIVKIRITGPAAGVMTVRVAVTQKLREKIPAIAAVQLL</sequence>
<keyword evidence="5" id="KW-0934">Plastid</keyword>
<dbReference type="FunFam" id="3.30.300.130:FF:000006">
    <property type="entry name" value="NifU-like protein 3, chloroplastic"/>
    <property type="match status" value="1"/>
</dbReference>
<feature type="compositionally biased region" description="Low complexity" evidence="9">
    <location>
        <begin position="85"/>
        <end position="103"/>
    </location>
</feature>
<evidence type="ECO:0000256" key="8">
    <source>
        <dbReference type="SAM" id="Coils"/>
    </source>
</evidence>
<comment type="subunit">
    <text evidence="3">Homodimer; disulfide-linked.</text>
</comment>
<dbReference type="Gene3D" id="3.30.300.130">
    <property type="entry name" value="Fe-S cluster assembly (FSCA)"/>
    <property type="match status" value="2"/>
</dbReference>
<feature type="domain" description="NIF system FeS cluster assembly NifU C-terminal" evidence="10">
    <location>
        <begin position="298"/>
        <end position="363"/>
    </location>
</feature>
<dbReference type="SUPFAM" id="SSF117916">
    <property type="entry name" value="Fe-S cluster assembly (FSCA) domain-like"/>
    <property type="match status" value="2"/>
</dbReference>
<feature type="region of interest" description="Disordered" evidence="9">
    <location>
        <begin position="83"/>
        <end position="103"/>
    </location>
</feature>
<evidence type="ECO:0000256" key="2">
    <source>
        <dbReference type="ARBA" id="ARBA00006420"/>
    </source>
</evidence>
<keyword evidence="6" id="KW-0809">Transit peptide</keyword>
<dbReference type="GO" id="GO:0005739">
    <property type="term" value="C:mitochondrion"/>
    <property type="evidence" value="ECO:0007669"/>
    <property type="project" value="TreeGrafter"/>
</dbReference>
<feature type="domain" description="NIF system FeS cluster assembly NifU C-terminal" evidence="10">
    <location>
        <begin position="379"/>
        <end position="440"/>
    </location>
</feature>
<dbReference type="GO" id="GO:0009570">
    <property type="term" value="C:chloroplast stroma"/>
    <property type="evidence" value="ECO:0007669"/>
    <property type="project" value="UniProtKB-SubCell"/>
</dbReference>
<feature type="region of interest" description="Disordered" evidence="9">
    <location>
        <begin position="1"/>
        <end position="24"/>
    </location>
</feature>
<evidence type="ECO:0000256" key="9">
    <source>
        <dbReference type="SAM" id="MobiDB-lite"/>
    </source>
</evidence>
<comment type="similarity">
    <text evidence="2">Belongs to the NifU family.</text>
</comment>
<dbReference type="PANTHER" id="PTHR11178:SF39">
    <property type="entry name" value="NIFU-LIKE PROTEIN 2, CHLOROPLASTIC"/>
    <property type="match status" value="1"/>
</dbReference>
<comment type="subcellular location">
    <subcellularLocation>
        <location evidence="1">Plastid</location>
        <location evidence="1">Chloroplast stroma</location>
    </subcellularLocation>
</comment>
<evidence type="ECO:0000256" key="1">
    <source>
        <dbReference type="ARBA" id="ARBA00004470"/>
    </source>
</evidence>
<evidence type="ECO:0000256" key="4">
    <source>
        <dbReference type="ARBA" id="ARBA00022528"/>
    </source>
</evidence>
<dbReference type="InterPro" id="IPR034904">
    <property type="entry name" value="FSCA_dom_sf"/>
</dbReference>
<keyword evidence="7" id="KW-1015">Disulfide bond</keyword>
<gene>
    <name evidence="11" type="ORF">G4B88_004720</name>
</gene>
<dbReference type="PANTHER" id="PTHR11178">
    <property type="entry name" value="IRON-SULFUR CLUSTER SCAFFOLD PROTEIN NFU-RELATED"/>
    <property type="match status" value="1"/>
</dbReference>
<dbReference type="EMBL" id="JAATIQ010000165">
    <property type="protein sequence ID" value="KAF4374969.1"/>
    <property type="molecule type" value="Genomic_DNA"/>
</dbReference>
<dbReference type="GO" id="GO:0016226">
    <property type="term" value="P:iron-sulfur cluster assembly"/>
    <property type="evidence" value="ECO:0007669"/>
    <property type="project" value="InterPro"/>
</dbReference>
<evidence type="ECO:0000313" key="12">
    <source>
        <dbReference type="Proteomes" id="UP000583929"/>
    </source>
</evidence>
<evidence type="ECO:0000256" key="3">
    <source>
        <dbReference type="ARBA" id="ARBA00011748"/>
    </source>
</evidence>
<dbReference type="GO" id="GO:0005506">
    <property type="term" value="F:iron ion binding"/>
    <property type="evidence" value="ECO:0007669"/>
    <property type="project" value="InterPro"/>
</dbReference>
<keyword evidence="12" id="KW-1185">Reference proteome</keyword>
<dbReference type="GO" id="GO:0005198">
    <property type="term" value="F:structural molecule activity"/>
    <property type="evidence" value="ECO:0007669"/>
    <property type="project" value="UniProtKB-ARBA"/>
</dbReference>
<keyword evidence="4" id="KW-0150">Chloroplast</keyword>
<evidence type="ECO:0000256" key="7">
    <source>
        <dbReference type="ARBA" id="ARBA00023157"/>
    </source>
</evidence>
<dbReference type="InterPro" id="IPR001075">
    <property type="entry name" value="NIF_FeS_clus_asmbl_NifU_C"/>
</dbReference>
<dbReference type="AlphaFoldDB" id="A0A7J6FZ21"/>
<evidence type="ECO:0000256" key="6">
    <source>
        <dbReference type="ARBA" id="ARBA00022946"/>
    </source>
</evidence>
<evidence type="ECO:0000313" key="11">
    <source>
        <dbReference type="EMBL" id="KAF4374969.1"/>
    </source>
</evidence>
<name>A0A7J6FZ21_CANSA</name>
<dbReference type="Proteomes" id="UP000583929">
    <property type="component" value="Unassembled WGS sequence"/>
</dbReference>
<keyword evidence="8" id="KW-0175">Coiled coil</keyword>
<reference evidence="11 12" key="1">
    <citation type="journal article" date="2020" name="bioRxiv">
        <title>Sequence and annotation of 42 cannabis genomes reveals extensive copy number variation in cannabinoid synthesis and pathogen resistance genes.</title>
        <authorList>
            <person name="Mckernan K.J."/>
            <person name="Helbert Y."/>
            <person name="Kane L.T."/>
            <person name="Ebling H."/>
            <person name="Zhang L."/>
            <person name="Liu B."/>
            <person name="Eaton Z."/>
            <person name="Mclaughlin S."/>
            <person name="Kingan S."/>
            <person name="Baybayan P."/>
            <person name="Concepcion G."/>
            <person name="Jordan M."/>
            <person name="Riva A."/>
            <person name="Barbazuk W."/>
            <person name="Harkins T."/>
        </authorList>
    </citation>
    <scope>NUCLEOTIDE SEQUENCE [LARGE SCALE GENOMIC DNA]</scope>
    <source>
        <strain evidence="12">cv. Jamaican Lion 4</strain>
        <tissue evidence="11">Leaf</tissue>
    </source>
</reference>
<evidence type="ECO:0000259" key="10">
    <source>
        <dbReference type="Pfam" id="PF01106"/>
    </source>
</evidence>
<evidence type="ECO:0000256" key="5">
    <source>
        <dbReference type="ARBA" id="ARBA00022640"/>
    </source>
</evidence>
<proteinExistence type="inferred from homology"/>
<organism evidence="11 12">
    <name type="scientific">Cannabis sativa</name>
    <name type="common">Hemp</name>
    <name type="synonym">Marijuana</name>
    <dbReference type="NCBI Taxonomy" id="3483"/>
    <lineage>
        <taxon>Eukaryota</taxon>
        <taxon>Viridiplantae</taxon>
        <taxon>Streptophyta</taxon>
        <taxon>Embryophyta</taxon>
        <taxon>Tracheophyta</taxon>
        <taxon>Spermatophyta</taxon>
        <taxon>Magnoliopsida</taxon>
        <taxon>eudicotyledons</taxon>
        <taxon>Gunneridae</taxon>
        <taxon>Pentapetalae</taxon>
        <taxon>rosids</taxon>
        <taxon>fabids</taxon>
        <taxon>Rosales</taxon>
        <taxon>Cannabaceae</taxon>
        <taxon>Cannabis</taxon>
    </lineage>
</organism>
<dbReference type="GO" id="GO:0051536">
    <property type="term" value="F:iron-sulfur cluster binding"/>
    <property type="evidence" value="ECO:0007669"/>
    <property type="project" value="InterPro"/>
</dbReference>
<accession>A0A7J6FZ21</accession>
<dbReference type="Pfam" id="PF01106">
    <property type="entry name" value="NifU"/>
    <property type="match status" value="2"/>
</dbReference>
<comment type="caution">
    <text evidence="11">The sequence shown here is derived from an EMBL/GenBank/DDBJ whole genome shotgun (WGS) entry which is preliminary data.</text>
</comment>
<dbReference type="FunFam" id="3.30.300.130:FF:000003">
    <property type="entry name" value="NifU-like protein 3, chloroplastic"/>
    <property type="match status" value="1"/>
</dbReference>